<organism evidence="1">
    <name type="scientific">marine sediment metagenome</name>
    <dbReference type="NCBI Taxonomy" id="412755"/>
    <lineage>
        <taxon>unclassified sequences</taxon>
        <taxon>metagenomes</taxon>
        <taxon>ecological metagenomes</taxon>
    </lineage>
</organism>
<proteinExistence type="predicted"/>
<dbReference type="AlphaFoldDB" id="A0A0F9SEU9"/>
<evidence type="ECO:0000313" key="1">
    <source>
        <dbReference type="EMBL" id="KKN27913.1"/>
    </source>
</evidence>
<dbReference type="EMBL" id="LAZR01002605">
    <property type="protein sequence ID" value="KKN27913.1"/>
    <property type="molecule type" value="Genomic_DNA"/>
</dbReference>
<protein>
    <submittedName>
        <fullName evidence="1">Uncharacterized protein</fullName>
    </submittedName>
</protein>
<reference evidence="1" key="1">
    <citation type="journal article" date="2015" name="Nature">
        <title>Complex archaea that bridge the gap between prokaryotes and eukaryotes.</title>
        <authorList>
            <person name="Spang A."/>
            <person name="Saw J.H."/>
            <person name="Jorgensen S.L."/>
            <person name="Zaremba-Niedzwiedzka K."/>
            <person name="Martijn J."/>
            <person name="Lind A.E."/>
            <person name="van Eijk R."/>
            <person name="Schleper C."/>
            <person name="Guy L."/>
            <person name="Ettema T.J."/>
        </authorList>
    </citation>
    <scope>NUCLEOTIDE SEQUENCE</scope>
</reference>
<name>A0A0F9SEU9_9ZZZZ</name>
<comment type="caution">
    <text evidence="1">The sequence shown here is derived from an EMBL/GenBank/DDBJ whole genome shotgun (WGS) entry which is preliminary data.</text>
</comment>
<accession>A0A0F9SEU9</accession>
<gene>
    <name evidence="1" type="ORF">LCGC14_0859680</name>
</gene>
<sequence>MSKRSHVGEVVLLRIHDDPLLERPLLVVSDKDGVLSGELFLDWEEDCQAEWIQKNMFYRPSKELRMMVVYGISSGGGLGQWRKR</sequence>